<proteinExistence type="predicted"/>
<feature type="compositionally biased region" description="Polar residues" evidence="1">
    <location>
        <begin position="804"/>
        <end position="815"/>
    </location>
</feature>
<protein>
    <recommendedName>
        <fullName evidence="2">PTM/DIR17-like Tudor domain-containing protein</fullName>
    </recommendedName>
</protein>
<comment type="caution">
    <text evidence="3">The sequence shown here is derived from an EMBL/GenBank/DDBJ whole genome shotgun (WGS) entry which is preliminary data.</text>
</comment>
<gene>
    <name evidence="3" type="ORF">CYMTET_38048</name>
</gene>
<evidence type="ECO:0000313" key="3">
    <source>
        <dbReference type="EMBL" id="KAK3252667.1"/>
    </source>
</evidence>
<sequence length="889" mass="95147">MALRNWMLKTTYALEGDRLEILLAYCRVEALRSYGRQLQEYAESAGLLPTLDVILARLVTPAVGMAVQKAFPGHGMFTGYITMVDKEDPEHWIYHIKYEDDDSETMDAEELLPLSRTAMHKWREYAVEELKAAYAYLENRLLGICDSSYDCSHTYLVFELAQLFDPSFVSENAAKIDSAWVKRLASVIPLARAQSGNLLKEMQAELSTYLSLTKGFTCEHENIDVFTTNVLSWWKNNGKSLPAWSCGARIRDDGPSSFGDVAQSGASPAAVQSHTEMPEHSAAAQQRAFPDESSAPVLQENAPLASTQRDDEPSSFGDVAQTDDPSSFGDVAQQSAPPAAVRGDSCEMPEHPAAARQGAHVATSRRCGKKLRCTIVARQRALPAASQCGDESSALVSQEYAPLAATQRDDEPSSFGDVAQQSAPPAAVRSDPEMAKHPAAARQGAPVAASRRCSKKLTTSHRRLEMWRRRVRSQQRSGVIPKCWSTRSAAQQRAFPDDPSSFGDVAQQSAPPAAVRGDSCEMPEHPAAARQGAHVATSRRCGKKLRCTAVARQRALPAASQCGDESSALVSQEYAPLAATQRDDEPSSFGDVAQQSAPPAAEYAPLAATQRDDEPSSFGDVAQSNAPPTAVRSDTEVLGRSAAAQQRAFPYESPALVPQENAPLAATQRDDEPSSFGDAVRQGESSALTSQGNTPLAVTQRDDGRSSFGDVAQSGASPAAVRSDTEMPEHSAAAQQRAFPYESPALVPQENAPLAATQRDDEPSSFGDAVQQGESSALTSQGNTPLAVTQRDDGPSSFGDVAQSGASPATVQSHTEMPEHSAAAQQRAFPDESSAPVLQENAPLASTQRDDEPSSFGDVAQTGALPAAVRSDTEMLEHSARSAAARVSR</sequence>
<organism evidence="3 4">
    <name type="scientific">Cymbomonas tetramitiformis</name>
    <dbReference type="NCBI Taxonomy" id="36881"/>
    <lineage>
        <taxon>Eukaryota</taxon>
        <taxon>Viridiplantae</taxon>
        <taxon>Chlorophyta</taxon>
        <taxon>Pyramimonadophyceae</taxon>
        <taxon>Pyramimonadales</taxon>
        <taxon>Pyramimonadaceae</taxon>
        <taxon>Cymbomonas</taxon>
    </lineage>
</organism>
<evidence type="ECO:0000313" key="4">
    <source>
        <dbReference type="Proteomes" id="UP001190700"/>
    </source>
</evidence>
<name>A0AAE0F621_9CHLO</name>
<feature type="region of interest" description="Disordered" evidence="1">
    <location>
        <begin position="574"/>
        <end position="889"/>
    </location>
</feature>
<feature type="compositionally biased region" description="Low complexity" evidence="1">
    <location>
        <begin position="597"/>
        <end position="608"/>
    </location>
</feature>
<feature type="compositionally biased region" description="Polar residues" evidence="1">
    <location>
        <begin position="772"/>
        <end position="787"/>
    </location>
</feature>
<dbReference type="Proteomes" id="UP001190700">
    <property type="component" value="Unassembled WGS sequence"/>
</dbReference>
<dbReference type="InterPro" id="IPR047365">
    <property type="entry name" value="Tudor_AtPTM-like"/>
</dbReference>
<feature type="domain" description="PTM/DIR17-like Tudor" evidence="2">
    <location>
        <begin position="64"/>
        <end position="111"/>
    </location>
</feature>
<feature type="compositionally biased region" description="Basic and acidic residues" evidence="1">
    <location>
        <begin position="871"/>
        <end position="880"/>
    </location>
</feature>
<dbReference type="EMBL" id="LGRX02025279">
    <property type="protein sequence ID" value="KAK3252667.1"/>
    <property type="molecule type" value="Genomic_DNA"/>
</dbReference>
<feature type="compositionally biased region" description="Polar residues" evidence="1">
    <location>
        <begin position="683"/>
        <end position="697"/>
    </location>
</feature>
<reference evidence="3 4" key="1">
    <citation type="journal article" date="2015" name="Genome Biol. Evol.">
        <title>Comparative Genomics of a Bacterivorous Green Alga Reveals Evolutionary Causalities and Consequences of Phago-Mixotrophic Mode of Nutrition.</title>
        <authorList>
            <person name="Burns J.A."/>
            <person name="Paasch A."/>
            <person name="Narechania A."/>
            <person name="Kim E."/>
        </authorList>
    </citation>
    <scope>NUCLEOTIDE SEQUENCE [LARGE SCALE GENOMIC DNA]</scope>
    <source>
        <strain evidence="3 4">PLY_AMNH</strain>
    </source>
</reference>
<feature type="region of interest" description="Disordered" evidence="1">
    <location>
        <begin position="255"/>
        <end position="363"/>
    </location>
</feature>
<keyword evidence="4" id="KW-1185">Reference proteome</keyword>
<feature type="compositionally biased region" description="Polar residues" evidence="1">
    <location>
        <begin position="264"/>
        <end position="275"/>
    </location>
</feature>
<accession>A0AAE0F621</accession>
<dbReference type="AlphaFoldDB" id="A0AAE0F621"/>
<feature type="region of interest" description="Disordered" evidence="1">
    <location>
        <begin position="404"/>
        <end position="456"/>
    </location>
</feature>
<feature type="compositionally biased region" description="Low complexity" evidence="1">
    <location>
        <begin position="440"/>
        <end position="449"/>
    </location>
</feature>
<evidence type="ECO:0000256" key="1">
    <source>
        <dbReference type="SAM" id="MobiDB-lite"/>
    </source>
</evidence>
<evidence type="ECO:0000259" key="2">
    <source>
        <dbReference type="Pfam" id="PF21743"/>
    </source>
</evidence>
<dbReference type="Pfam" id="PF21743">
    <property type="entry name" value="PTM_DIR17_Tudor"/>
    <property type="match status" value="1"/>
</dbReference>